<comment type="caution">
    <text evidence="2">The sequence shown here is derived from an EMBL/GenBank/DDBJ whole genome shotgun (WGS) entry which is preliminary data.</text>
</comment>
<dbReference type="Pfam" id="PF24758">
    <property type="entry name" value="LRR_At5g56370"/>
    <property type="match status" value="1"/>
</dbReference>
<dbReference type="PROSITE" id="PS50181">
    <property type="entry name" value="FBOX"/>
    <property type="match status" value="1"/>
</dbReference>
<organism evidence="2 3">
    <name type="scientific">Trema orientale</name>
    <name type="common">Charcoal tree</name>
    <name type="synonym">Celtis orientalis</name>
    <dbReference type="NCBI Taxonomy" id="63057"/>
    <lineage>
        <taxon>Eukaryota</taxon>
        <taxon>Viridiplantae</taxon>
        <taxon>Streptophyta</taxon>
        <taxon>Embryophyta</taxon>
        <taxon>Tracheophyta</taxon>
        <taxon>Spermatophyta</taxon>
        <taxon>Magnoliopsida</taxon>
        <taxon>eudicotyledons</taxon>
        <taxon>Gunneridae</taxon>
        <taxon>Pentapetalae</taxon>
        <taxon>rosids</taxon>
        <taxon>fabids</taxon>
        <taxon>Rosales</taxon>
        <taxon>Cannabaceae</taxon>
        <taxon>Trema</taxon>
    </lineage>
</organism>
<dbReference type="PANTHER" id="PTHR34145">
    <property type="entry name" value="OS02G0105600 PROTEIN"/>
    <property type="match status" value="1"/>
</dbReference>
<dbReference type="Gene3D" id="3.80.10.10">
    <property type="entry name" value="Ribonuclease Inhibitor"/>
    <property type="match status" value="2"/>
</dbReference>
<dbReference type="InterPro" id="IPR055357">
    <property type="entry name" value="LRR_At1g61320_AtMIF1"/>
</dbReference>
<dbReference type="InterPro" id="IPR032675">
    <property type="entry name" value="LRR_dom_sf"/>
</dbReference>
<dbReference type="EMBL" id="JXTC01001096">
    <property type="protein sequence ID" value="PON32598.1"/>
    <property type="molecule type" value="Genomic_DNA"/>
</dbReference>
<dbReference type="Proteomes" id="UP000237000">
    <property type="component" value="Unassembled WGS sequence"/>
</dbReference>
<keyword evidence="3" id="KW-1185">Reference proteome</keyword>
<dbReference type="Pfam" id="PF00646">
    <property type="entry name" value="F-box"/>
    <property type="match status" value="1"/>
</dbReference>
<gene>
    <name evidence="2" type="ORF">TorRG33x02_356160</name>
</gene>
<feature type="domain" description="F-box" evidence="1">
    <location>
        <begin position="1"/>
        <end position="35"/>
    </location>
</feature>
<dbReference type="FunCoup" id="A0A2P5A7T3">
    <property type="interactions" value="1299"/>
</dbReference>
<sequence>MDRLSELPDRIIRHILCLVPTIYAVRMSLLSKRWRYMWYSLPVLEFSDHDFAGAILQHKLGRFMDKCLKLRENDMLNVTDNTITKFKLLTYYSWGSNDVGWFKLVARSNIKELDLYIIRSGDGKLWHLPVDLLRVSSLTHLRLSGIQLKDLHSTSLPLLISLSLVRVHLDDQAIRNILLGCCSLEKLLLDSCHGSLNIEVSSISLKSLKIDCCTGLLKLAISSSSIEFLEMDSSTCATFQIKAVNLESLRLSDTVLKDIHSVSLPSLVSLSLVRVRLDDQAIHNLLSGCCSLEKLFLDSCHGLYKPEVSSLSLKFLEIDSCQCPRFEIKAIKLESLLCHGVRACFKLNLSSCKTLKNLSLTSSISSEQGLEYAIPRLTCLESLTLHYYSEWKHVKIYSQHLKHFFWEVKDHTSSCDEVEVTLDTPNLVYFSFGGYPTAKISMNVPNLSEANVRFFTQDYNLSWYTNLLDFLMNFDRLMNLGLRVDSEEVPI</sequence>
<evidence type="ECO:0000313" key="2">
    <source>
        <dbReference type="EMBL" id="PON32598.1"/>
    </source>
</evidence>
<dbReference type="InParanoid" id="A0A2P5A7T3"/>
<proteinExistence type="predicted"/>
<dbReference type="AlphaFoldDB" id="A0A2P5A7T3"/>
<protein>
    <submittedName>
        <fullName evidence="2">F-box domain containing protein</fullName>
    </submittedName>
</protein>
<dbReference type="InterPro" id="IPR036047">
    <property type="entry name" value="F-box-like_dom_sf"/>
</dbReference>
<name>A0A2P5A7T3_TREOI</name>
<reference evidence="3" key="1">
    <citation type="submission" date="2016-06" db="EMBL/GenBank/DDBJ databases">
        <title>Parallel loss of symbiosis genes in relatives of nitrogen-fixing non-legume Parasponia.</title>
        <authorList>
            <person name="Van Velzen R."/>
            <person name="Holmer R."/>
            <person name="Bu F."/>
            <person name="Rutten L."/>
            <person name="Van Zeijl A."/>
            <person name="Liu W."/>
            <person name="Santuari L."/>
            <person name="Cao Q."/>
            <person name="Sharma T."/>
            <person name="Shen D."/>
            <person name="Roswanjaya Y."/>
            <person name="Wardhani T."/>
            <person name="Kalhor M.S."/>
            <person name="Jansen J."/>
            <person name="Van den Hoogen J."/>
            <person name="Gungor B."/>
            <person name="Hartog M."/>
            <person name="Hontelez J."/>
            <person name="Verver J."/>
            <person name="Yang W.-C."/>
            <person name="Schijlen E."/>
            <person name="Repin R."/>
            <person name="Schilthuizen M."/>
            <person name="Schranz E."/>
            <person name="Heidstra R."/>
            <person name="Miyata K."/>
            <person name="Fedorova E."/>
            <person name="Kohlen W."/>
            <person name="Bisseling T."/>
            <person name="Smit S."/>
            <person name="Geurts R."/>
        </authorList>
    </citation>
    <scope>NUCLEOTIDE SEQUENCE [LARGE SCALE GENOMIC DNA]</scope>
    <source>
        <strain evidence="3">cv. RG33-2</strain>
    </source>
</reference>
<evidence type="ECO:0000313" key="3">
    <source>
        <dbReference type="Proteomes" id="UP000237000"/>
    </source>
</evidence>
<dbReference type="InterPro" id="IPR053772">
    <property type="entry name" value="At1g61320/At1g61330-like"/>
</dbReference>
<dbReference type="InterPro" id="IPR055411">
    <property type="entry name" value="LRR_FXL15/At3g58940/PEG3-like"/>
</dbReference>
<dbReference type="InterPro" id="IPR001810">
    <property type="entry name" value="F-box_dom"/>
</dbReference>
<dbReference type="OrthoDB" id="612216at2759"/>
<evidence type="ECO:0000259" key="1">
    <source>
        <dbReference type="PROSITE" id="PS50181"/>
    </source>
</evidence>
<dbReference type="SMART" id="SM00256">
    <property type="entry name" value="FBOX"/>
    <property type="match status" value="1"/>
</dbReference>
<dbReference type="SUPFAM" id="SSF81383">
    <property type="entry name" value="F-box domain"/>
    <property type="match status" value="1"/>
</dbReference>
<accession>A0A2P5A7T3</accession>
<dbReference type="Pfam" id="PF23622">
    <property type="entry name" value="LRR_At1g61320_AtMIF1"/>
    <property type="match status" value="1"/>
</dbReference>
<dbReference type="SUPFAM" id="SSF52047">
    <property type="entry name" value="RNI-like"/>
    <property type="match status" value="1"/>
</dbReference>
<dbReference type="STRING" id="63057.A0A2P5A7T3"/>